<dbReference type="GO" id="GO:1902201">
    <property type="term" value="P:negative regulation of bacterial-type flagellum-dependent cell motility"/>
    <property type="evidence" value="ECO:0007669"/>
    <property type="project" value="TreeGrafter"/>
</dbReference>
<dbReference type="GO" id="GO:0043709">
    <property type="term" value="P:cell adhesion involved in single-species biofilm formation"/>
    <property type="evidence" value="ECO:0007669"/>
    <property type="project" value="TreeGrafter"/>
</dbReference>
<dbReference type="Proteomes" id="UP000283255">
    <property type="component" value="Unassembled WGS sequence"/>
</dbReference>
<dbReference type="EC" id="2.7.7.65" evidence="1"/>
<evidence type="ECO:0000313" key="6">
    <source>
        <dbReference type="Proteomes" id="UP000283255"/>
    </source>
</evidence>
<gene>
    <name evidence="5" type="ORF">D1Z90_15410</name>
</gene>
<proteinExistence type="predicted"/>
<evidence type="ECO:0000256" key="1">
    <source>
        <dbReference type="ARBA" id="ARBA00012528"/>
    </source>
</evidence>
<feature type="domain" description="GGDEF" evidence="4">
    <location>
        <begin position="115"/>
        <end position="242"/>
    </location>
</feature>
<dbReference type="EMBL" id="QZCH01000022">
    <property type="protein sequence ID" value="RJG42020.1"/>
    <property type="molecule type" value="Genomic_DNA"/>
</dbReference>
<dbReference type="InterPro" id="IPR050469">
    <property type="entry name" value="Diguanylate_Cyclase"/>
</dbReference>
<dbReference type="GO" id="GO:0005886">
    <property type="term" value="C:plasma membrane"/>
    <property type="evidence" value="ECO:0007669"/>
    <property type="project" value="TreeGrafter"/>
</dbReference>
<dbReference type="OrthoDB" id="766410at2"/>
<dbReference type="SMART" id="SM00267">
    <property type="entry name" value="GGDEF"/>
    <property type="match status" value="1"/>
</dbReference>
<dbReference type="PANTHER" id="PTHR45138">
    <property type="entry name" value="REGULATORY COMPONENTS OF SENSORY TRANSDUCTION SYSTEM"/>
    <property type="match status" value="1"/>
</dbReference>
<organism evidence="5 6">
    <name type="scientific">Motilimonas pumila</name>
    <dbReference type="NCBI Taxonomy" id="2303987"/>
    <lineage>
        <taxon>Bacteria</taxon>
        <taxon>Pseudomonadati</taxon>
        <taxon>Pseudomonadota</taxon>
        <taxon>Gammaproteobacteria</taxon>
        <taxon>Alteromonadales</taxon>
        <taxon>Alteromonadales genera incertae sedis</taxon>
        <taxon>Motilimonas</taxon>
    </lineage>
</organism>
<dbReference type="SUPFAM" id="SSF55073">
    <property type="entry name" value="Nucleotide cyclase"/>
    <property type="match status" value="1"/>
</dbReference>
<name>A0A418YC16_9GAMM</name>
<feature type="transmembrane region" description="Helical" evidence="3">
    <location>
        <begin position="18"/>
        <end position="35"/>
    </location>
</feature>
<keyword evidence="3" id="KW-1133">Transmembrane helix</keyword>
<dbReference type="CDD" id="cd01949">
    <property type="entry name" value="GGDEF"/>
    <property type="match status" value="1"/>
</dbReference>
<dbReference type="AlphaFoldDB" id="A0A418YC16"/>
<evidence type="ECO:0000259" key="4">
    <source>
        <dbReference type="PROSITE" id="PS50887"/>
    </source>
</evidence>
<dbReference type="Pfam" id="PF00990">
    <property type="entry name" value="GGDEF"/>
    <property type="match status" value="1"/>
</dbReference>
<evidence type="ECO:0000313" key="5">
    <source>
        <dbReference type="EMBL" id="RJG42020.1"/>
    </source>
</evidence>
<protein>
    <recommendedName>
        <fullName evidence="1">diguanylate cyclase</fullName>
        <ecNumber evidence="1">2.7.7.65</ecNumber>
    </recommendedName>
</protein>
<keyword evidence="3" id="KW-0812">Transmembrane</keyword>
<sequence length="242" mass="27658">MKVCNNPISFTGSARRDLTLVLCIIAVISFISIRYDMAEFLIEFSSRYETFELDELMPVGMVMGLCFGWFSWRRWKEITQLYHAVEKLSLQDPITHINNRRAANIELGRLQKRAEPYGVLLLDIDNYKQINETLGYDVGDEILVKKATLLEQAIGDKAFIARWAGPQFIVFCPRFDVHQTQALASKLHKALSDDLFQSMKINLFIGITQSYGKESAKQMLEQAQDALFEAKAQGNGVHQQWA</sequence>
<dbReference type="RefSeq" id="WP_119911681.1">
    <property type="nucleotide sequence ID" value="NZ_QZCH01000022.1"/>
</dbReference>
<dbReference type="PANTHER" id="PTHR45138:SF9">
    <property type="entry name" value="DIGUANYLATE CYCLASE DGCM-RELATED"/>
    <property type="match status" value="1"/>
</dbReference>
<evidence type="ECO:0000256" key="2">
    <source>
        <dbReference type="ARBA" id="ARBA00034247"/>
    </source>
</evidence>
<dbReference type="Gene3D" id="3.30.70.270">
    <property type="match status" value="1"/>
</dbReference>
<dbReference type="PROSITE" id="PS50887">
    <property type="entry name" value="GGDEF"/>
    <property type="match status" value="1"/>
</dbReference>
<keyword evidence="3" id="KW-0472">Membrane</keyword>
<keyword evidence="6" id="KW-1185">Reference proteome</keyword>
<dbReference type="InterPro" id="IPR029787">
    <property type="entry name" value="Nucleotide_cyclase"/>
</dbReference>
<dbReference type="NCBIfam" id="TIGR00254">
    <property type="entry name" value="GGDEF"/>
    <property type="match status" value="1"/>
</dbReference>
<comment type="caution">
    <text evidence="5">The sequence shown here is derived from an EMBL/GenBank/DDBJ whole genome shotgun (WGS) entry which is preliminary data.</text>
</comment>
<feature type="transmembrane region" description="Helical" evidence="3">
    <location>
        <begin position="55"/>
        <end position="72"/>
    </location>
</feature>
<dbReference type="InterPro" id="IPR043128">
    <property type="entry name" value="Rev_trsase/Diguanyl_cyclase"/>
</dbReference>
<reference evidence="5 6" key="1">
    <citation type="submission" date="2018-09" db="EMBL/GenBank/DDBJ databases">
        <authorList>
            <person name="Wang F."/>
        </authorList>
    </citation>
    <scope>NUCLEOTIDE SEQUENCE [LARGE SCALE GENOMIC DNA]</scope>
    <source>
        <strain evidence="5 6">PLHSC7-2</strain>
    </source>
</reference>
<evidence type="ECO:0000256" key="3">
    <source>
        <dbReference type="SAM" id="Phobius"/>
    </source>
</evidence>
<accession>A0A418YC16</accession>
<comment type="catalytic activity">
    <reaction evidence="2">
        <text>2 GTP = 3',3'-c-di-GMP + 2 diphosphate</text>
        <dbReference type="Rhea" id="RHEA:24898"/>
        <dbReference type="ChEBI" id="CHEBI:33019"/>
        <dbReference type="ChEBI" id="CHEBI:37565"/>
        <dbReference type="ChEBI" id="CHEBI:58805"/>
        <dbReference type="EC" id="2.7.7.65"/>
    </reaction>
</comment>
<dbReference type="InterPro" id="IPR000160">
    <property type="entry name" value="GGDEF_dom"/>
</dbReference>
<dbReference type="GO" id="GO:0052621">
    <property type="term" value="F:diguanylate cyclase activity"/>
    <property type="evidence" value="ECO:0007669"/>
    <property type="project" value="UniProtKB-EC"/>
</dbReference>
<reference evidence="5 6" key="2">
    <citation type="submission" date="2019-01" db="EMBL/GenBank/DDBJ databases">
        <title>Motilimonas pumilus sp. nov., isolated from the gut of sea cucumber (Apostichopus japonicus).</title>
        <authorList>
            <person name="Wang F.-Q."/>
            <person name="Ren L.-H."/>
            <person name="Lin Y.-W."/>
            <person name="Sun G.-H."/>
            <person name="Du Z.-J."/>
            <person name="Zhao J.-X."/>
            <person name="Liu X.-J."/>
            <person name="Liu L.-J."/>
        </authorList>
    </citation>
    <scope>NUCLEOTIDE SEQUENCE [LARGE SCALE GENOMIC DNA]</scope>
    <source>
        <strain evidence="5 6">PLHSC7-2</strain>
    </source>
</reference>